<feature type="transmembrane region" description="Helical" evidence="1">
    <location>
        <begin position="92"/>
        <end position="118"/>
    </location>
</feature>
<feature type="transmembrane region" description="Helical" evidence="1">
    <location>
        <begin position="59"/>
        <end position="80"/>
    </location>
</feature>
<keyword evidence="1" id="KW-0812">Transmembrane</keyword>
<keyword evidence="1" id="KW-0472">Membrane</keyword>
<protein>
    <recommendedName>
        <fullName evidence="4">MotA/TolQ/ExbB proton channel domain-containing protein</fullName>
    </recommendedName>
</protein>
<dbReference type="RefSeq" id="WP_129030003.1">
    <property type="nucleotide sequence ID" value="NZ_QMAP01000004.1"/>
</dbReference>
<accession>A0A4Q0VEI6</accession>
<evidence type="ECO:0008006" key="4">
    <source>
        <dbReference type="Google" id="ProtNLM"/>
    </source>
</evidence>
<reference evidence="2 3" key="1">
    <citation type="submission" date="2018-06" db="EMBL/GenBank/DDBJ databases">
        <title>Genome conservation of Clostridium tetani.</title>
        <authorList>
            <person name="Bruggemann H."/>
            <person name="Popoff M.R."/>
        </authorList>
    </citation>
    <scope>NUCLEOTIDE SEQUENCE [LARGE SCALE GENOMIC DNA]</scope>
    <source>
        <strain evidence="2 3">2017.061</strain>
    </source>
</reference>
<comment type="caution">
    <text evidence="2">The sequence shown here is derived from an EMBL/GenBank/DDBJ whole genome shotgun (WGS) entry which is preliminary data.</text>
</comment>
<gene>
    <name evidence="2" type="ORF">DP130_04100</name>
</gene>
<evidence type="ECO:0000256" key="1">
    <source>
        <dbReference type="SAM" id="Phobius"/>
    </source>
</evidence>
<dbReference type="Proteomes" id="UP000290921">
    <property type="component" value="Unassembled WGS sequence"/>
</dbReference>
<organism evidence="2 3">
    <name type="scientific">Clostridium tetani</name>
    <dbReference type="NCBI Taxonomy" id="1513"/>
    <lineage>
        <taxon>Bacteria</taxon>
        <taxon>Bacillati</taxon>
        <taxon>Bacillota</taxon>
        <taxon>Clostridia</taxon>
        <taxon>Eubacteriales</taxon>
        <taxon>Clostridiaceae</taxon>
        <taxon>Clostridium</taxon>
    </lineage>
</organism>
<proteinExistence type="predicted"/>
<keyword evidence="1" id="KW-1133">Transmembrane helix</keyword>
<evidence type="ECO:0000313" key="3">
    <source>
        <dbReference type="Proteomes" id="UP000290921"/>
    </source>
</evidence>
<name>A0A4Q0VEI6_CLOTA</name>
<evidence type="ECO:0000313" key="2">
    <source>
        <dbReference type="EMBL" id="RXI49249.1"/>
    </source>
</evidence>
<dbReference type="AlphaFoldDB" id="A0A4Q0VEI6"/>
<sequence length="140" mass="15853">MHLDASGKYSAFEELMSYYHLNFYVYIILMLIVLVNCIKTIIDYIRIKKGNKLKSKSDIFNIITSILAGGGLFSGAFFHGVIADISDKYNKIWTSSILSVCIISFILFIIQIVFVILGNKIKLEEKNKKKGTVNENLSCN</sequence>
<dbReference type="EMBL" id="QMAP01000004">
    <property type="protein sequence ID" value="RXI49249.1"/>
    <property type="molecule type" value="Genomic_DNA"/>
</dbReference>
<feature type="transmembrane region" description="Helical" evidence="1">
    <location>
        <begin position="23"/>
        <end position="47"/>
    </location>
</feature>